<dbReference type="PANTHER" id="PTHR43024:SF1">
    <property type="entry name" value="UDP-N-ACETYLMURAMOYL-TRIPEPTIDE--D-ALANYL-D-ALANINE LIGASE"/>
    <property type="match status" value="1"/>
</dbReference>
<dbReference type="SUPFAM" id="SSF53623">
    <property type="entry name" value="MurD-like peptide ligases, catalytic domain"/>
    <property type="match status" value="1"/>
</dbReference>
<dbReference type="InterPro" id="IPR005863">
    <property type="entry name" value="UDP-N-AcMur_synth"/>
</dbReference>
<keyword evidence="8" id="KW-0131">Cell cycle</keyword>
<dbReference type="NCBIfam" id="TIGR01143">
    <property type="entry name" value="murF"/>
    <property type="match status" value="1"/>
</dbReference>
<evidence type="ECO:0000256" key="5">
    <source>
        <dbReference type="ARBA" id="ARBA00022840"/>
    </source>
</evidence>
<dbReference type="GO" id="GO:0005524">
    <property type="term" value="F:ATP binding"/>
    <property type="evidence" value="ECO:0007669"/>
    <property type="project" value="UniProtKB-KW"/>
</dbReference>
<keyword evidence="9" id="KW-0961">Cell wall biogenesis/degradation</keyword>
<evidence type="ECO:0000256" key="10">
    <source>
        <dbReference type="ARBA" id="ARBA00031461"/>
    </source>
</evidence>
<evidence type="ECO:0000256" key="9">
    <source>
        <dbReference type="ARBA" id="ARBA00023316"/>
    </source>
</evidence>
<evidence type="ECO:0000256" key="3">
    <source>
        <dbReference type="ARBA" id="ARBA00022618"/>
    </source>
</evidence>
<dbReference type="Pfam" id="PF01225">
    <property type="entry name" value="Mur_ligase"/>
    <property type="match status" value="1"/>
</dbReference>
<dbReference type="SUPFAM" id="SSF53244">
    <property type="entry name" value="MurD-like peptide ligases, peptide-binding domain"/>
    <property type="match status" value="1"/>
</dbReference>
<dbReference type="GO" id="GO:0008360">
    <property type="term" value="P:regulation of cell shape"/>
    <property type="evidence" value="ECO:0007669"/>
    <property type="project" value="UniProtKB-KW"/>
</dbReference>
<sequence length="445" mass="47822">MMALANVSKILNGQLSGHNVEFTTVSIDTRKIQKGDLYIAIQGASFDGHDFIDQAAKSGAVAAIVHKNVVTQLPTIKVEDTRKALGQLAAAWRKAFNGKVVAITGSNGKTTVKEMVSAIASEHGGVVATQGNFNNDIGLPLTLLRMQQEEVAVIEMGANHKGEIANLTAITQPDIVLINNAAQAHLEGFGSLNGVAEAKGEILAGLSCDGIAVINKDDTYSSYWQGLAALKKIITFSMRDKTANVYGEWTTTETGGKLSVSLQGIKINICLNVFGLHNAMNALAAIGIAQALEIKHEHIINGLAAFVAVKGRLNVHQVNENLTVIDDTYNANPDSLLAAIHVLIKIPGQHWLVLGDMGELDDEKQVHIDAGKNARNSGITRLLAIGKASRYAADAFGDNAQYFDTKNALVNFIKQHQSENLRILIKGSRFMQMEQIVDSLTKEKN</sequence>
<evidence type="ECO:0000256" key="2">
    <source>
        <dbReference type="ARBA" id="ARBA00022598"/>
    </source>
</evidence>
<dbReference type="PANTHER" id="PTHR43024">
    <property type="entry name" value="UDP-N-ACETYLMURAMOYL-TRIPEPTIDE--D-ALANYL-D-ALANINE LIGASE"/>
    <property type="match status" value="1"/>
</dbReference>
<dbReference type="Gene3D" id="3.90.190.20">
    <property type="entry name" value="Mur ligase, C-terminal domain"/>
    <property type="match status" value="1"/>
</dbReference>
<feature type="domain" description="Mur ligase central" evidence="13">
    <location>
        <begin position="103"/>
        <end position="289"/>
    </location>
</feature>
<dbReference type="HAMAP" id="MF_02019">
    <property type="entry name" value="MurF"/>
    <property type="match status" value="1"/>
</dbReference>
<evidence type="ECO:0000256" key="7">
    <source>
        <dbReference type="ARBA" id="ARBA00022984"/>
    </source>
</evidence>
<evidence type="ECO:0000256" key="4">
    <source>
        <dbReference type="ARBA" id="ARBA00022741"/>
    </source>
</evidence>
<dbReference type="InterPro" id="IPR036615">
    <property type="entry name" value="Mur_ligase_C_dom_sf"/>
</dbReference>
<dbReference type="Gene3D" id="3.40.1390.10">
    <property type="entry name" value="MurE/MurF, N-terminal domain"/>
    <property type="match status" value="1"/>
</dbReference>
<feature type="domain" description="Mur ligase C-terminal" evidence="12">
    <location>
        <begin position="311"/>
        <end position="429"/>
    </location>
</feature>
<dbReference type="GO" id="GO:0009252">
    <property type="term" value="P:peptidoglycan biosynthetic process"/>
    <property type="evidence" value="ECO:0007669"/>
    <property type="project" value="UniProtKB-KW"/>
</dbReference>
<keyword evidence="4" id="KW-0547">Nucleotide-binding</keyword>
<dbReference type="GO" id="GO:0051301">
    <property type="term" value="P:cell division"/>
    <property type="evidence" value="ECO:0007669"/>
    <property type="project" value="UniProtKB-KW"/>
</dbReference>
<dbReference type="Pfam" id="PF08245">
    <property type="entry name" value="Mur_ligase_M"/>
    <property type="match status" value="1"/>
</dbReference>
<gene>
    <name evidence="14" type="ORF">MNBD_GAMMA07-1842</name>
</gene>
<evidence type="ECO:0000256" key="6">
    <source>
        <dbReference type="ARBA" id="ARBA00022960"/>
    </source>
</evidence>
<evidence type="ECO:0000256" key="1">
    <source>
        <dbReference type="ARBA" id="ARBA00022490"/>
    </source>
</evidence>
<name>A0A3B0X1J4_9ZZZZ</name>
<dbReference type="InterPro" id="IPR051046">
    <property type="entry name" value="MurCDEF_CellWall_CoF430Synth"/>
</dbReference>
<keyword evidence="5" id="KW-0067">ATP-binding</keyword>
<evidence type="ECO:0000313" key="14">
    <source>
        <dbReference type="EMBL" id="VAW56757.1"/>
    </source>
</evidence>
<keyword evidence="2 14" id="KW-0436">Ligase</keyword>
<dbReference type="InterPro" id="IPR004101">
    <property type="entry name" value="Mur_ligase_C"/>
</dbReference>
<dbReference type="Pfam" id="PF02875">
    <property type="entry name" value="Mur_ligase_C"/>
    <property type="match status" value="1"/>
</dbReference>
<feature type="domain" description="Mur ligase N-terminal catalytic" evidence="11">
    <location>
        <begin position="22"/>
        <end position="92"/>
    </location>
</feature>
<evidence type="ECO:0000259" key="12">
    <source>
        <dbReference type="Pfam" id="PF02875"/>
    </source>
</evidence>
<dbReference type="GO" id="GO:0047480">
    <property type="term" value="F:UDP-N-acetylmuramoyl-tripeptide-D-alanyl-D-alanine ligase activity"/>
    <property type="evidence" value="ECO:0007669"/>
    <property type="project" value="InterPro"/>
</dbReference>
<dbReference type="InterPro" id="IPR035911">
    <property type="entry name" value="MurE/MurF_N"/>
</dbReference>
<keyword evidence="7" id="KW-0573">Peptidoglycan synthesis</keyword>
<dbReference type="InterPro" id="IPR013221">
    <property type="entry name" value="Mur_ligase_cen"/>
</dbReference>
<organism evidence="14">
    <name type="scientific">hydrothermal vent metagenome</name>
    <dbReference type="NCBI Taxonomy" id="652676"/>
    <lineage>
        <taxon>unclassified sequences</taxon>
        <taxon>metagenomes</taxon>
        <taxon>ecological metagenomes</taxon>
    </lineage>
</organism>
<keyword evidence="6" id="KW-0133">Cell shape</keyword>
<keyword evidence="1" id="KW-0963">Cytoplasm</keyword>
<evidence type="ECO:0000259" key="13">
    <source>
        <dbReference type="Pfam" id="PF08245"/>
    </source>
</evidence>
<dbReference type="GO" id="GO:0071555">
    <property type="term" value="P:cell wall organization"/>
    <property type="evidence" value="ECO:0007669"/>
    <property type="project" value="UniProtKB-KW"/>
</dbReference>
<keyword evidence="3" id="KW-0132">Cell division</keyword>
<dbReference type="Gene3D" id="3.40.1190.10">
    <property type="entry name" value="Mur-like, catalytic domain"/>
    <property type="match status" value="1"/>
</dbReference>
<dbReference type="InterPro" id="IPR000713">
    <property type="entry name" value="Mur_ligase_N"/>
</dbReference>
<dbReference type="SUPFAM" id="SSF63418">
    <property type="entry name" value="MurE/MurF N-terminal domain"/>
    <property type="match status" value="1"/>
</dbReference>
<dbReference type="AlphaFoldDB" id="A0A3B0X1J4"/>
<evidence type="ECO:0000259" key="11">
    <source>
        <dbReference type="Pfam" id="PF01225"/>
    </source>
</evidence>
<dbReference type="EMBL" id="UOFF01000276">
    <property type="protein sequence ID" value="VAW56757.1"/>
    <property type="molecule type" value="Genomic_DNA"/>
</dbReference>
<evidence type="ECO:0000256" key="8">
    <source>
        <dbReference type="ARBA" id="ARBA00023306"/>
    </source>
</evidence>
<proteinExistence type="inferred from homology"/>
<protein>
    <recommendedName>
        <fullName evidence="10">UDP-MurNAc-pentapeptide synthetase</fullName>
    </recommendedName>
</protein>
<dbReference type="InterPro" id="IPR036565">
    <property type="entry name" value="Mur-like_cat_sf"/>
</dbReference>
<accession>A0A3B0X1J4</accession>
<reference evidence="14" key="1">
    <citation type="submission" date="2018-06" db="EMBL/GenBank/DDBJ databases">
        <authorList>
            <person name="Zhirakovskaya E."/>
        </authorList>
    </citation>
    <scope>NUCLEOTIDE SEQUENCE</scope>
</reference>